<evidence type="ECO:0000313" key="12">
    <source>
        <dbReference type="EMBL" id="CEG12712.1"/>
    </source>
</evidence>
<comment type="catalytic activity">
    <reaction evidence="1">
        <text>(6R)-5,10-methylene-5,6,7,8-tetrahydrofolate + glycine + H2O = (6S)-5,6,7,8-tetrahydrofolate + L-serine</text>
        <dbReference type="Rhea" id="RHEA:15481"/>
        <dbReference type="ChEBI" id="CHEBI:15377"/>
        <dbReference type="ChEBI" id="CHEBI:15636"/>
        <dbReference type="ChEBI" id="CHEBI:33384"/>
        <dbReference type="ChEBI" id="CHEBI:57305"/>
        <dbReference type="ChEBI" id="CHEBI:57453"/>
        <dbReference type="EC" id="2.1.2.1"/>
    </reaction>
</comment>
<evidence type="ECO:0000256" key="8">
    <source>
        <dbReference type="ARBA" id="ARBA00022605"/>
    </source>
</evidence>
<dbReference type="GO" id="GO:0008168">
    <property type="term" value="F:methyltransferase activity"/>
    <property type="evidence" value="ECO:0007669"/>
    <property type="project" value="UniProtKB-KW"/>
</dbReference>
<dbReference type="NCBIfam" id="NF000586">
    <property type="entry name" value="PRK00011.1"/>
    <property type="match status" value="1"/>
</dbReference>
<dbReference type="GO" id="GO:0030170">
    <property type="term" value="F:pyridoxal phosphate binding"/>
    <property type="evidence" value="ECO:0007669"/>
    <property type="project" value="InterPro"/>
</dbReference>
<dbReference type="InterPro" id="IPR015424">
    <property type="entry name" value="PyrdxlP-dep_Trfase"/>
</dbReference>
<comment type="subcellular location">
    <subcellularLocation>
        <location evidence="3">Cytoplasm</location>
    </subcellularLocation>
</comment>
<protein>
    <submittedName>
        <fullName evidence="12">Serine hydroxymethyltransferase</fullName>
        <ecNumber evidence="12">2.1.2.1</ecNumber>
    </submittedName>
</protein>
<dbReference type="PANTHER" id="PTHR11680">
    <property type="entry name" value="SERINE HYDROXYMETHYLTRANSFERASE"/>
    <property type="match status" value="1"/>
</dbReference>
<dbReference type="GO" id="GO:0032259">
    <property type="term" value="P:methylation"/>
    <property type="evidence" value="ECO:0007669"/>
    <property type="project" value="UniProtKB-KW"/>
</dbReference>
<dbReference type="InterPro" id="IPR015422">
    <property type="entry name" value="PyrdxlP-dep_Trfase_small"/>
</dbReference>
<dbReference type="HAMAP" id="MF_00051">
    <property type="entry name" value="SHMT"/>
    <property type="match status" value="1"/>
</dbReference>
<dbReference type="FunFam" id="3.90.1150.10:FF:000003">
    <property type="entry name" value="Serine hydroxymethyltransferase"/>
    <property type="match status" value="1"/>
</dbReference>
<dbReference type="InterPro" id="IPR001085">
    <property type="entry name" value="Ser_HO-MeTrfase"/>
</dbReference>
<evidence type="ECO:0000256" key="7">
    <source>
        <dbReference type="ARBA" id="ARBA00022563"/>
    </source>
</evidence>
<dbReference type="GO" id="GO:0005829">
    <property type="term" value="C:cytosol"/>
    <property type="evidence" value="ECO:0007669"/>
    <property type="project" value="TreeGrafter"/>
</dbReference>
<keyword evidence="6" id="KW-0963">Cytoplasm</keyword>
<keyword evidence="12" id="KW-0489">Methyltransferase</keyword>
<dbReference type="EMBL" id="CCXY01000185">
    <property type="protein sequence ID" value="CEG12712.1"/>
    <property type="molecule type" value="Genomic_DNA"/>
</dbReference>
<dbReference type="EC" id="2.1.2.1" evidence="12"/>
<dbReference type="Gene3D" id="3.90.1150.10">
    <property type="entry name" value="Aspartate Aminotransferase, domain 1"/>
    <property type="match status" value="1"/>
</dbReference>
<dbReference type="Pfam" id="PF00464">
    <property type="entry name" value="SHMT"/>
    <property type="match status" value="1"/>
</dbReference>
<evidence type="ECO:0000256" key="5">
    <source>
        <dbReference type="ARBA" id="ARBA00011738"/>
    </source>
</evidence>
<evidence type="ECO:0000256" key="1">
    <source>
        <dbReference type="ARBA" id="ARBA00001528"/>
    </source>
</evidence>
<dbReference type="GO" id="GO:0019264">
    <property type="term" value="P:glycine biosynthetic process from serine"/>
    <property type="evidence" value="ECO:0007669"/>
    <property type="project" value="InterPro"/>
</dbReference>
<dbReference type="AlphaFoldDB" id="A0A098E9M1"/>
<dbReference type="CDD" id="cd00378">
    <property type="entry name" value="SHMT"/>
    <property type="match status" value="1"/>
</dbReference>
<dbReference type="Gene3D" id="3.40.640.10">
    <property type="entry name" value="Type I PLP-dependent aspartate aminotransferase-like (Major domain)"/>
    <property type="match status" value="1"/>
</dbReference>
<keyword evidence="9 12" id="KW-0808">Transferase</keyword>
<keyword evidence="10" id="KW-0663">Pyridoxal phosphate</keyword>
<keyword evidence="8" id="KW-0028">Amino-acid biosynthesis</keyword>
<comment type="cofactor">
    <cofactor evidence="2">
        <name>pyridoxal 5'-phosphate</name>
        <dbReference type="ChEBI" id="CHEBI:597326"/>
    </cofactor>
</comment>
<dbReference type="InterPro" id="IPR039429">
    <property type="entry name" value="SHMT-like_dom"/>
</dbReference>
<evidence type="ECO:0000256" key="3">
    <source>
        <dbReference type="ARBA" id="ARBA00004496"/>
    </source>
</evidence>
<accession>A0A098E9M1</accession>
<dbReference type="PROSITE" id="PS00096">
    <property type="entry name" value="SHMT"/>
    <property type="match status" value="1"/>
</dbReference>
<proteinExistence type="inferred from homology"/>
<evidence type="ECO:0000256" key="10">
    <source>
        <dbReference type="ARBA" id="ARBA00022898"/>
    </source>
</evidence>
<keyword evidence="7" id="KW-0554">One-carbon metabolism</keyword>
<sequence>MHNIEHIEKLDPEIANAMKNELNRQKNYVNLIASENYASKAILEAQGSIMTNKYAEGYPHKRYYGGCEFVDVAEDLAIDRAKKLFGAEHANVQPNAGTTANFAVYTAVLKPGDTILGMSLACGGHLSHGAKVSTSGKIYNSVQYGVNKNTERIDFAEISDIAKKTNPKLIVAGASSYSREIDFKAFKEIADDTGAYLMADIAHTAGLVAAKFHVSPVPYADFVTSTTQKTLQGPRGAFILCKEKYQKEIDKSVFPGVQGGPFIHVIAAKAICFKYAMTDDFKNYIADVIKNSKRIAKVFVEEGYRIVSGGTDNHLCLIDLTSQKITGKDAVEALYSAGIVVNKNAIPFDPLPPTIASGIRIGTPAVTARGMKEKEMDKIASKIIDVLKNLNNKEVQEKVRKEILNLCNEFPIYEDL</sequence>
<evidence type="ECO:0000256" key="9">
    <source>
        <dbReference type="ARBA" id="ARBA00022679"/>
    </source>
</evidence>
<dbReference type="InterPro" id="IPR019798">
    <property type="entry name" value="Ser_HO-MeTrfase_PLP_BS"/>
</dbReference>
<gene>
    <name evidence="12" type="primary">glyA</name>
    <name evidence="12" type="ORF">MSIBF_A2650004</name>
</gene>
<evidence type="ECO:0000259" key="11">
    <source>
        <dbReference type="Pfam" id="PF00464"/>
    </source>
</evidence>
<dbReference type="InterPro" id="IPR015421">
    <property type="entry name" value="PyrdxlP-dep_Trfase_major"/>
</dbReference>
<organism evidence="12">
    <name type="scientific">groundwater metagenome</name>
    <dbReference type="NCBI Taxonomy" id="717931"/>
    <lineage>
        <taxon>unclassified sequences</taxon>
        <taxon>metagenomes</taxon>
        <taxon>ecological metagenomes</taxon>
    </lineage>
</organism>
<dbReference type="InterPro" id="IPR049943">
    <property type="entry name" value="Ser_HO-MeTrfase-like"/>
</dbReference>
<dbReference type="PIRSF" id="PIRSF000412">
    <property type="entry name" value="SHMT"/>
    <property type="match status" value="1"/>
</dbReference>
<dbReference type="GO" id="GO:0004372">
    <property type="term" value="F:glycine hydroxymethyltransferase activity"/>
    <property type="evidence" value="ECO:0007669"/>
    <property type="project" value="UniProtKB-EC"/>
</dbReference>
<dbReference type="FunFam" id="3.40.640.10:FF:000001">
    <property type="entry name" value="Serine hydroxymethyltransferase"/>
    <property type="match status" value="1"/>
</dbReference>
<evidence type="ECO:0000256" key="2">
    <source>
        <dbReference type="ARBA" id="ARBA00001933"/>
    </source>
</evidence>
<evidence type="ECO:0000256" key="6">
    <source>
        <dbReference type="ARBA" id="ARBA00022490"/>
    </source>
</evidence>
<dbReference type="PANTHER" id="PTHR11680:SF35">
    <property type="entry name" value="SERINE HYDROXYMETHYLTRANSFERASE 1"/>
    <property type="match status" value="1"/>
</dbReference>
<comment type="subunit">
    <text evidence="5">Homodimer.</text>
</comment>
<comment type="similarity">
    <text evidence="4">Belongs to the SHMT family.</text>
</comment>
<name>A0A098E9M1_9ZZZZ</name>
<dbReference type="SUPFAM" id="SSF53383">
    <property type="entry name" value="PLP-dependent transferases"/>
    <property type="match status" value="1"/>
</dbReference>
<evidence type="ECO:0000256" key="4">
    <source>
        <dbReference type="ARBA" id="ARBA00006376"/>
    </source>
</evidence>
<reference evidence="12" key="1">
    <citation type="submission" date="2014-09" db="EMBL/GenBank/DDBJ databases">
        <authorList>
            <person name="Probst J Alexander"/>
        </authorList>
    </citation>
    <scope>NUCLEOTIDE SEQUENCE</scope>
</reference>
<dbReference type="GO" id="GO:0035999">
    <property type="term" value="P:tetrahydrofolate interconversion"/>
    <property type="evidence" value="ECO:0007669"/>
    <property type="project" value="InterPro"/>
</dbReference>
<feature type="domain" description="Serine hydroxymethyltransferase-like" evidence="11">
    <location>
        <begin position="8"/>
        <end position="381"/>
    </location>
</feature>